<proteinExistence type="predicted"/>
<feature type="region of interest" description="Disordered" evidence="1">
    <location>
        <begin position="250"/>
        <end position="278"/>
    </location>
</feature>
<dbReference type="Proteomes" id="UP001396898">
    <property type="component" value="Unassembled WGS sequence"/>
</dbReference>
<sequence length="312" mass="32211">MAAKPTILGPLTTVFIPNPTCTTPIASACGDTTCRAWMGQTCGHLLTTYKVWDQASCWPPTTNGAPTANVLSAGGLSGWGLYSPGLSCPVGYVRACSKTASDSSGFVFQFPPTGGETAVGCCPSQYTCTTDVKAIQTCKRFVTSGVYTVERCSGYADPGTTAEIRTASGDTTHMLFAPMIQMIWQASDLDVAATSRSTVGVAPTTGQIEAPARSGLDTGAKAGIGVGAALAGLLVLGGVVGWFILSRRRRKGRQEETGGGSVVHPKTGDAGGQQLDSNHVFEAGTSGQSQTYELLAPIPSGRRAVPEQHQVG</sequence>
<evidence type="ECO:0000313" key="3">
    <source>
        <dbReference type="EMBL" id="KAK8018552.1"/>
    </source>
</evidence>
<keyword evidence="2" id="KW-1133">Transmembrane helix</keyword>
<feature type="transmembrane region" description="Helical" evidence="2">
    <location>
        <begin position="222"/>
        <end position="245"/>
    </location>
</feature>
<organism evidence="3 4">
    <name type="scientific">Apiospora marii</name>
    <dbReference type="NCBI Taxonomy" id="335849"/>
    <lineage>
        <taxon>Eukaryota</taxon>
        <taxon>Fungi</taxon>
        <taxon>Dikarya</taxon>
        <taxon>Ascomycota</taxon>
        <taxon>Pezizomycotina</taxon>
        <taxon>Sordariomycetes</taxon>
        <taxon>Xylariomycetidae</taxon>
        <taxon>Amphisphaeriales</taxon>
        <taxon>Apiosporaceae</taxon>
        <taxon>Apiospora</taxon>
    </lineage>
</organism>
<protein>
    <submittedName>
        <fullName evidence="3">Uncharacterized protein</fullName>
    </submittedName>
</protein>
<keyword evidence="4" id="KW-1185">Reference proteome</keyword>
<reference evidence="3 4" key="1">
    <citation type="submission" date="2023-01" db="EMBL/GenBank/DDBJ databases">
        <title>Analysis of 21 Apiospora genomes using comparative genomics revels a genus with tremendous synthesis potential of carbohydrate active enzymes and secondary metabolites.</title>
        <authorList>
            <person name="Sorensen T."/>
        </authorList>
    </citation>
    <scope>NUCLEOTIDE SEQUENCE [LARGE SCALE GENOMIC DNA]</scope>
    <source>
        <strain evidence="3 4">CBS 20057</strain>
    </source>
</reference>
<dbReference type="PROSITE" id="PS51257">
    <property type="entry name" value="PROKAR_LIPOPROTEIN"/>
    <property type="match status" value="1"/>
</dbReference>
<dbReference type="EMBL" id="JAQQWI010000010">
    <property type="protein sequence ID" value="KAK8018552.1"/>
    <property type="molecule type" value="Genomic_DNA"/>
</dbReference>
<name>A0ABR1RUI8_9PEZI</name>
<gene>
    <name evidence="3" type="ORF">PG991_007742</name>
</gene>
<keyword evidence="2" id="KW-0812">Transmembrane</keyword>
<comment type="caution">
    <text evidence="3">The sequence shown here is derived from an EMBL/GenBank/DDBJ whole genome shotgun (WGS) entry which is preliminary data.</text>
</comment>
<accession>A0ABR1RUI8</accession>
<evidence type="ECO:0000256" key="2">
    <source>
        <dbReference type="SAM" id="Phobius"/>
    </source>
</evidence>
<evidence type="ECO:0000256" key="1">
    <source>
        <dbReference type="SAM" id="MobiDB-lite"/>
    </source>
</evidence>
<evidence type="ECO:0000313" key="4">
    <source>
        <dbReference type="Proteomes" id="UP001396898"/>
    </source>
</evidence>
<keyword evidence="2" id="KW-0472">Membrane</keyword>